<comment type="caution">
    <text evidence="1">The sequence shown here is derived from an EMBL/GenBank/DDBJ whole genome shotgun (WGS) entry which is preliminary data.</text>
</comment>
<evidence type="ECO:0000313" key="2">
    <source>
        <dbReference type="Proteomes" id="UP001432322"/>
    </source>
</evidence>
<name>A0AAV5VY57_9BILA</name>
<evidence type="ECO:0000313" key="1">
    <source>
        <dbReference type="EMBL" id="GMT24485.1"/>
    </source>
</evidence>
<keyword evidence="2" id="KW-1185">Reference proteome</keyword>
<protein>
    <submittedName>
        <fullName evidence="1">Uncharacterized protein</fullName>
    </submittedName>
</protein>
<dbReference type="AlphaFoldDB" id="A0AAV5VY57"/>
<feature type="non-terminal residue" evidence="1">
    <location>
        <position position="146"/>
    </location>
</feature>
<dbReference type="Proteomes" id="UP001432322">
    <property type="component" value="Unassembled WGS sequence"/>
</dbReference>
<dbReference type="EMBL" id="BTSY01000004">
    <property type="protein sequence ID" value="GMT24485.1"/>
    <property type="molecule type" value="Genomic_DNA"/>
</dbReference>
<organism evidence="1 2">
    <name type="scientific">Pristionchus fissidentatus</name>
    <dbReference type="NCBI Taxonomy" id="1538716"/>
    <lineage>
        <taxon>Eukaryota</taxon>
        <taxon>Metazoa</taxon>
        <taxon>Ecdysozoa</taxon>
        <taxon>Nematoda</taxon>
        <taxon>Chromadorea</taxon>
        <taxon>Rhabditida</taxon>
        <taxon>Rhabditina</taxon>
        <taxon>Diplogasteromorpha</taxon>
        <taxon>Diplogasteroidea</taxon>
        <taxon>Neodiplogasteridae</taxon>
        <taxon>Pristionchus</taxon>
    </lineage>
</organism>
<proteinExistence type="predicted"/>
<accession>A0AAV5VY57</accession>
<reference evidence="1" key="1">
    <citation type="submission" date="2023-10" db="EMBL/GenBank/DDBJ databases">
        <title>Genome assembly of Pristionchus species.</title>
        <authorList>
            <person name="Yoshida K."/>
            <person name="Sommer R.J."/>
        </authorList>
    </citation>
    <scope>NUCLEOTIDE SEQUENCE</scope>
    <source>
        <strain evidence="1">RS5133</strain>
    </source>
</reference>
<sequence>MYHIPLIRAVSLTRIVDGSQRWHQFLTESGIAIQQVLESVIARIHEENVEPSLRTARRHSFQLNDGDTFVLEIPSADLDQVDDPWAPPNTPMDESIEIKCTTTCSTMDSVSPSASRERIAGEVAEYLLIKESQPTADRNLYLSMGR</sequence>
<gene>
    <name evidence="1" type="ORF">PFISCL1PPCAC_15782</name>
</gene>